<proteinExistence type="inferred from homology"/>
<dbReference type="SMART" id="SM00436">
    <property type="entry name" value="TOP1Bc"/>
    <property type="match status" value="1"/>
</dbReference>
<dbReference type="InterPro" id="IPR003601">
    <property type="entry name" value="Topo_IA_2"/>
</dbReference>
<reference evidence="11" key="1">
    <citation type="journal article" date="2018" name="Nat. Microbiol.">
        <title>Leveraging single-cell genomics to expand the fungal tree of life.</title>
        <authorList>
            <person name="Ahrendt S.R."/>
            <person name="Quandt C.A."/>
            <person name="Ciobanu D."/>
            <person name="Clum A."/>
            <person name="Salamov A."/>
            <person name="Andreopoulos B."/>
            <person name="Cheng J.F."/>
            <person name="Woyke T."/>
            <person name="Pelin A."/>
            <person name="Henrissat B."/>
            <person name="Reynolds N.K."/>
            <person name="Benny G.L."/>
            <person name="Smith M.E."/>
            <person name="James T.Y."/>
            <person name="Grigoriev I.V."/>
        </authorList>
    </citation>
    <scope>NUCLEOTIDE SEQUENCE [LARGE SCALE GENOMIC DNA]</scope>
    <source>
        <strain evidence="11">ATCC 52028</strain>
    </source>
</reference>
<comment type="function">
    <text evidence="6">Introduces a single-strand break via transesterification at a target site in duplex DNA. Releases the supercoiling and torsional tension of DNA introduced during the DNA replication and transcription by transiently cleaving and rejoining one strand of the DNA duplex. The scissile phosphodiester is attacked by the catalytic tyrosine of the enzyme, resulting in the formation of a DNA-(5'-phosphotyrosyl)-enzyme intermediate and the expulsion of a 3'-OH DNA strand.</text>
</comment>
<dbReference type="EC" id="5.6.2.1" evidence="6"/>
<sequence>MKVLCVAEKPSISKAVSRILSNDSAQTRPTDNKYIKNYCFRSRFQGQDCEVVMTALLGHLMEMDFPDHYRGWRSCAFQDLFDAPIRKAVRADMDALARNLRSEARHADVLFIWTDCDREGENIGWEVAEVCRTARPAIQVRRARFSVVQAPEVLRAWAQPVDLDLRQAMAVEARQELDLRVGAAFTRFQTLHLGAAFAEFQEAPQHAHGRAKSKLLSYGSCQFPTLGFVVYRYLEASRFVSETFWKIEMRLKSPAIGETASDTSDQTVSFAWQKGHVFDDAVAQALYARCFDARGQASARIIRVNSRPTTRRPPLPLTTVEMQRACSTKLRLASDRVMTLAEALYNQGFISYPRTETDEFEPTFPLRDLIGQQTSDPAFGPYAHFLLEDGGFQFPRRGQHNDKAHPPIHPVKSGHALQGDERRIFEFVTRRFLACCSKAAMGQETTVEAHVRDEVFTASGTMILDPAWYRVYPYERWTGRLLPTFRPGDVIVPDVFTIATGKTTAPRLLTEADLISLMDKSGIGTDATIHEHIKKLFERQYAAKEGAAITPTTLGIALIAGYDAMAIGVNLARPNLRAAMERTMVDICSGAKQREQVVRDAVRSYRDVFLQVLNQRVKLEEACSLYFGHGAAKETERTMLTPFSINTSISISISIIIGIIIGINAFRCGCLP</sequence>
<dbReference type="GO" id="GO:0003677">
    <property type="term" value="F:DNA binding"/>
    <property type="evidence" value="ECO:0007669"/>
    <property type="project" value="UniProtKB-KW"/>
</dbReference>
<dbReference type="Pfam" id="PF01751">
    <property type="entry name" value="Toprim"/>
    <property type="match status" value="1"/>
</dbReference>
<dbReference type="InterPro" id="IPR013497">
    <property type="entry name" value="Topo_IA_cen"/>
</dbReference>
<evidence type="ECO:0000259" key="9">
    <source>
        <dbReference type="PROSITE" id="PS52039"/>
    </source>
</evidence>
<dbReference type="AlphaFoldDB" id="A0A4P9WUK3"/>
<evidence type="ECO:0000256" key="5">
    <source>
        <dbReference type="ARBA" id="ARBA00023235"/>
    </source>
</evidence>
<dbReference type="FunFam" id="3.40.50.140:FF:000003">
    <property type="entry name" value="DNA topoisomerase"/>
    <property type="match status" value="1"/>
</dbReference>
<dbReference type="InterPro" id="IPR013824">
    <property type="entry name" value="Topo_IA_cen_sub1"/>
</dbReference>
<dbReference type="FunFam" id="1.10.290.10:FF:000001">
    <property type="entry name" value="DNA topoisomerase"/>
    <property type="match status" value="1"/>
</dbReference>
<evidence type="ECO:0000259" key="8">
    <source>
        <dbReference type="PROSITE" id="PS50880"/>
    </source>
</evidence>
<dbReference type="GO" id="GO:0006310">
    <property type="term" value="P:DNA recombination"/>
    <property type="evidence" value="ECO:0007669"/>
    <property type="project" value="TreeGrafter"/>
</dbReference>
<dbReference type="InterPro" id="IPR013826">
    <property type="entry name" value="Topo_IA_cen_sub3"/>
</dbReference>
<dbReference type="GO" id="GO:0006265">
    <property type="term" value="P:DNA topological change"/>
    <property type="evidence" value="ECO:0007669"/>
    <property type="project" value="InterPro"/>
</dbReference>
<dbReference type="PROSITE" id="PS52039">
    <property type="entry name" value="TOPO_IA_2"/>
    <property type="match status" value="1"/>
</dbReference>
<dbReference type="GO" id="GO:0031422">
    <property type="term" value="C:RecQ family helicase-topoisomerase III complex"/>
    <property type="evidence" value="ECO:0007669"/>
    <property type="project" value="TreeGrafter"/>
</dbReference>
<keyword evidence="3 6" id="KW-0799">Topoisomerase</keyword>
<keyword evidence="4 6" id="KW-0238">DNA-binding</keyword>
<feature type="domain" description="Topo IA-type catalytic" evidence="9">
    <location>
        <begin position="164"/>
        <end position="609"/>
    </location>
</feature>
<evidence type="ECO:0000313" key="10">
    <source>
        <dbReference type="EMBL" id="RKO97051.1"/>
    </source>
</evidence>
<evidence type="ECO:0000256" key="4">
    <source>
        <dbReference type="ARBA" id="ARBA00023125"/>
    </source>
</evidence>
<dbReference type="PROSITE" id="PS50880">
    <property type="entry name" value="TOPRIM"/>
    <property type="match status" value="1"/>
</dbReference>
<name>A0A4P9WUK3_9FUNG</name>
<keyword evidence="5 6" id="KW-0413">Isomerase</keyword>
<comment type="similarity">
    <text evidence="2 6">Belongs to the type IA topoisomerase family.</text>
</comment>
<feature type="transmembrane region" description="Helical" evidence="7">
    <location>
        <begin position="643"/>
        <end position="666"/>
    </location>
</feature>
<evidence type="ECO:0000256" key="6">
    <source>
        <dbReference type="RuleBase" id="RU362092"/>
    </source>
</evidence>
<dbReference type="GO" id="GO:0005634">
    <property type="term" value="C:nucleus"/>
    <property type="evidence" value="ECO:0007669"/>
    <property type="project" value="TreeGrafter"/>
</dbReference>
<dbReference type="EMBL" id="ML009437">
    <property type="protein sequence ID" value="RKO97051.1"/>
    <property type="molecule type" value="Genomic_DNA"/>
</dbReference>
<dbReference type="PRINTS" id="PR00417">
    <property type="entry name" value="PRTPISMRASEI"/>
</dbReference>
<dbReference type="Gene3D" id="1.10.460.10">
    <property type="entry name" value="Topoisomerase I, domain 2"/>
    <property type="match status" value="1"/>
</dbReference>
<dbReference type="GO" id="GO:0003917">
    <property type="term" value="F:DNA topoisomerase type I (single strand cut, ATP-independent) activity"/>
    <property type="evidence" value="ECO:0007669"/>
    <property type="project" value="UniProtKB-EC"/>
</dbReference>
<keyword evidence="7" id="KW-0812">Transmembrane</keyword>
<accession>A0A4P9WUK3</accession>
<dbReference type="InterPro" id="IPR034144">
    <property type="entry name" value="TOPRIM_TopoIII"/>
</dbReference>
<evidence type="ECO:0000313" key="11">
    <source>
        <dbReference type="Proteomes" id="UP000268535"/>
    </source>
</evidence>
<dbReference type="InterPro" id="IPR000380">
    <property type="entry name" value="Topo_IA"/>
</dbReference>
<comment type="catalytic activity">
    <reaction evidence="1 6">
        <text>ATP-independent breakage of single-stranded DNA, followed by passage and rejoining.</text>
        <dbReference type="EC" id="5.6.2.1"/>
    </reaction>
</comment>
<gene>
    <name evidence="10" type="ORF">CAUPRSCDRAFT_9966</name>
</gene>
<evidence type="ECO:0000256" key="7">
    <source>
        <dbReference type="SAM" id="Phobius"/>
    </source>
</evidence>
<dbReference type="CDD" id="cd03362">
    <property type="entry name" value="TOPRIM_TopoIA_TopoIII"/>
    <property type="match status" value="1"/>
</dbReference>
<dbReference type="Pfam" id="PF01131">
    <property type="entry name" value="Topoisom_bac"/>
    <property type="match status" value="1"/>
</dbReference>
<keyword evidence="7" id="KW-1133">Transmembrane helix</keyword>
<dbReference type="CDD" id="cd00186">
    <property type="entry name" value="TOP1Ac"/>
    <property type="match status" value="1"/>
</dbReference>
<evidence type="ECO:0000256" key="1">
    <source>
        <dbReference type="ARBA" id="ARBA00000213"/>
    </source>
</evidence>
<dbReference type="Gene3D" id="2.70.20.10">
    <property type="entry name" value="Topoisomerase I, domain 3"/>
    <property type="match status" value="1"/>
</dbReference>
<dbReference type="PANTHER" id="PTHR11390">
    <property type="entry name" value="PROKARYOTIC DNA TOPOISOMERASE"/>
    <property type="match status" value="1"/>
</dbReference>
<dbReference type="Gene3D" id="1.10.290.10">
    <property type="entry name" value="Topoisomerase I, domain 4"/>
    <property type="match status" value="1"/>
</dbReference>
<dbReference type="Proteomes" id="UP000268535">
    <property type="component" value="Unassembled WGS sequence"/>
</dbReference>
<dbReference type="SMART" id="SM00437">
    <property type="entry name" value="TOP1Ac"/>
    <property type="match status" value="1"/>
</dbReference>
<dbReference type="InterPro" id="IPR003602">
    <property type="entry name" value="Topo_IA_DNA-bd_dom"/>
</dbReference>
<protein>
    <recommendedName>
        <fullName evidence="6">DNA topoisomerase</fullName>
        <ecNumber evidence="6">5.6.2.1</ecNumber>
    </recommendedName>
</protein>
<feature type="domain" description="Toprim" evidence="8">
    <location>
        <begin position="2"/>
        <end position="146"/>
    </location>
</feature>
<dbReference type="Gene3D" id="3.40.50.140">
    <property type="match status" value="1"/>
</dbReference>
<dbReference type="InterPro" id="IPR006171">
    <property type="entry name" value="TOPRIM_dom"/>
</dbReference>
<evidence type="ECO:0000256" key="3">
    <source>
        <dbReference type="ARBA" id="ARBA00023029"/>
    </source>
</evidence>
<dbReference type="InterPro" id="IPR013825">
    <property type="entry name" value="Topo_IA_cen_sub2"/>
</dbReference>
<dbReference type="PANTHER" id="PTHR11390:SF21">
    <property type="entry name" value="DNA TOPOISOMERASE 3-ALPHA"/>
    <property type="match status" value="1"/>
</dbReference>
<dbReference type="GO" id="GO:0006281">
    <property type="term" value="P:DNA repair"/>
    <property type="evidence" value="ECO:0007669"/>
    <property type="project" value="TreeGrafter"/>
</dbReference>
<dbReference type="SUPFAM" id="SSF56712">
    <property type="entry name" value="Prokaryotic type I DNA topoisomerase"/>
    <property type="match status" value="1"/>
</dbReference>
<keyword evidence="7" id="KW-0472">Membrane</keyword>
<organism evidence="10 11">
    <name type="scientific">Caulochytrium protostelioides</name>
    <dbReference type="NCBI Taxonomy" id="1555241"/>
    <lineage>
        <taxon>Eukaryota</taxon>
        <taxon>Fungi</taxon>
        <taxon>Fungi incertae sedis</taxon>
        <taxon>Chytridiomycota</taxon>
        <taxon>Chytridiomycota incertae sedis</taxon>
        <taxon>Chytridiomycetes</taxon>
        <taxon>Caulochytriales</taxon>
        <taxon>Caulochytriaceae</taxon>
        <taxon>Caulochytrium</taxon>
    </lineage>
</organism>
<evidence type="ECO:0000256" key="2">
    <source>
        <dbReference type="ARBA" id="ARBA00009446"/>
    </source>
</evidence>
<dbReference type="InterPro" id="IPR023405">
    <property type="entry name" value="Topo_IA_core_domain"/>
</dbReference>
<dbReference type="SMART" id="SM00493">
    <property type="entry name" value="TOPRIM"/>
    <property type="match status" value="1"/>
</dbReference>